<dbReference type="AlphaFoldDB" id="A0A7I7S8L8"/>
<sequence>MTHHDEHAVAASHGGAHRTTKAAAETDDAPNTKRAPATTAMLDTGAMPATAAITSLCSGGSSGST</sequence>
<accession>A0A7I7S8L8</accession>
<evidence type="ECO:0000256" key="1">
    <source>
        <dbReference type="SAM" id="MobiDB-lite"/>
    </source>
</evidence>
<reference evidence="2 3" key="1">
    <citation type="journal article" date="2019" name="Emerg. Microbes Infect.">
        <title>Comprehensive subspecies identification of 175 nontuberculous mycobacteria species based on 7547 genomic profiles.</title>
        <authorList>
            <person name="Matsumoto Y."/>
            <person name="Kinjo T."/>
            <person name="Motooka D."/>
            <person name="Nabeya D."/>
            <person name="Jung N."/>
            <person name="Uechi K."/>
            <person name="Horii T."/>
            <person name="Iida T."/>
            <person name="Fujita J."/>
            <person name="Nakamura S."/>
        </authorList>
    </citation>
    <scope>NUCLEOTIDE SEQUENCE [LARGE SCALE GENOMIC DNA]</scope>
    <source>
        <strain evidence="2 3">JCM 18538</strain>
    </source>
</reference>
<geneLocation type="plasmid" evidence="3">
    <name>pjcm18538 dna</name>
</geneLocation>
<dbReference type="KEGG" id="marz:MARA_62090"/>
<gene>
    <name evidence="2" type="ORF">MARA_62090</name>
</gene>
<protein>
    <submittedName>
        <fullName evidence="2">Uncharacterized protein</fullName>
    </submittedName>
</protein>
<name>A0A7I7S8L8_9MYCO</name>
<dbReference type="Proteomes" id="UP000467428">
    <property type="component" value="Chromosome"/>
</dbReference>
<evidence type="ECO:0000313" key="2">
    <source>
        <dbReference type="EMBL" id="BBY52741.1"/>
    </source>
</evidence>
<dbReference type="EMBL" id="AP022593">
    <property type="protein sequence ID" value="BBY52741.1"/>
    <property type="molecule type" value="Genomic_DNA"/>
</dbReference>
<organism evidence="2 3">
    <name type="scientific">Mycolicibacterium arabiense</name>
    <dbReference type="NCBI Taxonomy" id="1286181"/>
    <lineage>
        <taxon>Bacteria</taxon>
        <taxon>Bacillati</taxon>
        <taxon>Actinomycetota</taxon>
        <taxon>Actinomycetes</taxon>
        <taxon>Mycobacteriales</taxon>
        <taxon>Mycobacteriaceae</taxon>
        <taxon>Mycolicibacterium</taxon>
    </lineage>
</organism>
<evidence type="ECO:0000313" key="3">
    <source>
        <dbReference type="Proteomes" id="UP000467428"/>
    </source>
</evidence>
<proteinExistence type="predicted"/>
<feature type="region of interest" description="Disordered" evidence="1">
    <location>
        <begin position="1"/>
        <end position="43"/>
    </location>
</feature>
<keyword evidence="3" id="KW-1185">Reference proteome</keyword>